<feature type="binding site" evidence="9">
    <location>
        <position position="500"/>
    </location>
    <ligand>
        <name>Mg(2+)</name>
        <dbReference type="ChEBI" id="CHEBI:18420"/>
    </ligand>
</feature>
<dbReference type="PROSITE" id="PS50126">
    <property type="entry name" value="S1"/>
    <property type="match status" value="1"/>
</dbReference>
<dbReference type="NCBIfam" id="NF008805">
    <property type="entry name" value="PRK11824.1"/>
    <property type="match status" value="1"/>
</dbReference>
<accession>A0A1G1XQE5</accession>
<dbReference type="InterPro" id="IPR027408">
    <property type="entry name" value="PNPase/RNase_PH_dom_sf"/>
</dbReference>
<name>A0A1G1XQE5_9BACT</name>
<dbReference type="InterPro" id="IPR015847">
    <property type="entry name" value="ExoRNase_PH_dom2"/>
</dbReference>
<dbReference type="PANTHER" id="PTHR11252:SF0">
    <property type="entry name" value="POLYRIBONUCLEOTIDE NUCLEOTIDYLTRANSFERASE 1, MITOCHONDRIAL"/>
    <property type="match status" value="1"/>
</dbReference>
<dbReference type="SUPFAM" id="SSF46915">
    <property type="entry name" value="Polynucleotide phosphorylase/guanosine pentaphosphate synthase (PNPase/GPSI), domain 3"/>
    <property type="match status" value="1"/>
</dbReference>
<dbReference type="SMART" id="SM00322">
    <property type="entry name" value="KH"/>
    <property type="match status" value="1"/>
</dbReference>
<dbReference type="FunFam" id="3.30.230.70:FF:000001">
    <property type="entry name" value="Polyribonucleotide nucleotidyltransferase"/>
    <property type="match status" value="1"/>
</dbReference>
<dbReference type="CDD" id="cd11364">
    <property type="entry name" value="RNase_PH_PNPase_2"/>
    <property type="match status" value="1"/>
</dbReference>
<dbReference type="GO" id="GO:0005829">
    <property type="term" value="C:cytosol"/>
    <property type="evidence" value="ECO:0007669"/>
    <property type="project" value="TreeGrafter"/>
</dbReference>
<dbReference type="SMART" id="SM00316">
    <property type="entry name" value="S1"/>
    <property type="match status" value="1"/>
</dbReference>
<keyword evidence="5 9" id="KW-0548">Nucleotidyltransferase</keyword>
<proteinExistence type="inferred from homology"/>
<keyword evidence="7 9" id="KW-0460">Magnesium</keyword>
<comment type="caution">
    <text evidence="12">The sequence shown here is derived from an EMBL/GenBank/DDBJ whole genome shotgun (WGS) entry which is preliminary data.</text>
</comment>
<dbReference type="CDD" id="cd04472">
    <property type="entry name" value="S1_PNPase"/>
    <property type="match status" value="1"/>
</dbReference>
<keyword evidence="6 9" id="KW-0479">Metal-binding</keyword>
<dbReference type="Pfam" id="PF00575">
    <property type="entry name" value="S1"/>
    <property type="match status" value="1"/>
</dbReference>
<dbReference type="AlphaFoldDB" id="A0A1G1XQE5"/>
<keyword evidence="3 9" id="KW-0963">Cytoplasm</keyword>
<dbReference type="NCBIfam" id="TIGR03591">
    <property type="entry name" value="polynuc_phos"/>
    <property type="match status" value="1"/>
</dbReference>
<dbReference type="PIRSF" id="PIRSF005499">
    <property type="entry name" value="PNPase"/>
    <property type="match status" value="1"/>
</dbReference>
<protein>
    <recommendedName>
        <fullName evidence="9">Polyribonucleotide nucleotidyltransferase</fullName>
        <ecNumber evidence="9">2.7.7.8</ecNumber>
    </recommendedName>
    <alternativeName>
        <fullName evidence="9">Polynucleotide phosphorylase</fullName>
        <shortName evidence="9">PNPase</shortName>
    </alternativeName>
</protein>
<dbReference type="CDD" id="cd02393">
    <property type="entry name" value="KH-I_PNPase"/>
    <property type="match status" value="1"/>
</dbReference>
<evidence type="ECO:0000256" key="6">
    <source>
        <dbReference type="ARBA" id="ARBA00022723"/>
    </source>
</evidence>
<dbReference type="EMBL" id="MHIA01000023">
    <property type="protein sequence ID" value="OGY41810.1"/>
    <property type="molecule type" value="Genomic_DNA"/>
</dbReference>
<dbReference type="InterPro" id="IPR036345">
    <property type="entry name" value="ExoRNase_PH_dom2_sf"/>
</dbReference>
<feature type="binding site" evidence="9">
    <location>
        <position position="506"/>
    </location>
    <ligand>
        <name>Mg(2+)</name>
        <dbReference type="ChEBI" id="CHEBI:18420"/>
    </ligand>
</feature>
<dbReference type="Pfam" id="PF00013">
    <property type="entry name" value="KH_1"/>
    <property type="match status" value="1"/>
</dbReference>
<comment type="cofactor">
    <cofactor evidence="9">
        <name>Mg(2+)</name>
        <dbReference type="ChEBI" id="CHEBI:18420"/>
    </cofactor>
</comment>
<dbReference type="FunFam" id="3.30.1370.10:FF:000001">
    <property type="entry name" value="Polyribonucleotide nucleotidyltransferase"/>
    <property type="match status" value="1"/>
</dbReference>
<evidence type="ECO:0000256" key="3">
    <source>
        <dbReference type="ARBA" id="ARBA00022490"/>
    </source>
</evidence>
<dbReference type="SUPFAM" id="SSF50249">
    <property type="entry name" value="Nucleic acid-binding proteins"/>
    <property type="match status" value="1"/>
</dbReference>
<dbReference type="InterPro" id="IPR012162">
    <property type="entry name" value="PNPase"/>
</dbReference>
<comment type="subcellular location">
    <subcellularLocation>
        <location evidence="1 9">Cytoplasm</location>
    </subcellularLocation>
</comment>
<gene>
    <name evidence="9" type="primary">pnp</name>
    <name evidence="12" type="ORF">A2Y67_04180</name>
</gene>
<evidence type="ECO:0000256" key="9">
    <source>
        <dbReference type="HAMAP-Rule" id="MF_01595"/>
    </source>
</evidence>
<dbReference type="InterPro" id="IPR001247">
    <property type="entry name" value="ExoRNase_PH_dom1"/>
</dbReference>
<dbReference type="GO" id="GO:0003723">
    <property type="term" value="F:RNA binding"/>
    <property type="evidence" value="ECO:0007669"/>
    <property type="project" value="UniProtKB-UniRule"/>
</dbReference>
<evidence type="ECO:0000259" key="11">
    <source>
        <dbReference type="PROSITE" id="PS50126"/>
    </source>
</evidence>
<dbReference type="PANTHER" id="PTHR11252">
    <property type="entry name" value="POLYRIBONUCLEOTIDE NUCLEOTIDYLTRANSFERASE"/>
    <property type="match status" value="1"/>
</dbReference>
<evidence type="ECO:0000313" key="13">
    <source>
        <dbReference type="Proteomes" id="UP000176260"/>
    </source>
</evidence>
<dbReference type="Pfam" id="PF01138">
    <property type="entry name" value="RNase_PH"/>
    <property type="match status" value="2"/>
</dbReference>
<dbReference type="EC" id="2.7.7.8" evidence="9"/>
<dbReference type="Pfam" id="PF03725">
    <property type="entry name" value="RNase_PH_C"/>
    <property type="match status" value="1"/>
</dbReference>
<dbReference type="SUPFAM" id="SSF54791">
    <property type="entry name" value="Eukaryotic type KH-domain (KH-domain type I)"/>
    <property type="match status" value="1"/>
</dbReference>
<evidence type="ECO:0000256" key="8">
    <source>
        <dbReference type="ARBA" id="ARBA00022884"/>
    </source>
</evidence>
<dbReference type="FunFam" id="2.40.50.140:FF:000023">
    <property type="entry name" value="Polyribonucleotide nucleotidyltransferase"/>
    <property type="match status" value="1"/>
</dbReference>
<dbReference type="GO" id="GO:0000287">
    <property type="term" value="F:magnesium ion binding"/>
    <property type="evidence" value="ECO:0007669"/>
    <property type="project" value="UniProtKB-UniRule"/>
</dbReference>
<keyword evidence="4 9" id="KW-0808">Transferase</keyword>
<feature type="compositionally biased region" description="Basic and acidic residues" evidence="10">
    <location>
        <begin position="718"/>
        <end position="727"/>
    </location>
</feature>
<evidence type="ECO:0000256" key="4">
    <source>
        <dbReference type="ARBA" id="ARBA00022679"/>
    </source>
</evidence>
<dbReference type="Gene3D" id="3.30.230.70">
    <property type="entry name" value="GHMP Kinase, N-terminal domain"/>
    <property type="match status" value="2"/>
</dbReference>
<feature type="compositionally biased region" description="Basic and acidic residues" evidence="10">
    <location>
        <begin position="740"/>
        <end position="752"/>
    </location>
</feature>
<dbReference type="HAMAP" id="MF_01595">
    <property type="entry name" value="PNPase"/>
    <property type="match status" value="1"/>
</dbReference>
<dbReference type="InterPro" id="IPR003029">
    <property type="entry name" value="S1_domain"/>
</dbReference>
<evidence type="ECO:0000256" key="5">
    <source>
        <dbReference type="ARBA" id="ARBA00022695"/>
    </source>
</evidence>
<dbReference type="InterPro" id="IPR020568">
    <property type="entry name" value="Ribosomal_Su5_D2-typ_SF"/>
</dbReference>
<dbReference type="Proteomes" id="UP000176260">
    <property type="component" value="Unassembled WGS sequence"/>
</dbReference>
<evidence type="ECO:0000313" key="12">
    <source>
        <dbReference type="EMBL" id="OGY41810.1"/>
    </source>
</evidence>
<reference evidence="12 13" key="1">
    <citation type="journal article" date="2016" name="Nat. Commun.">
        <title>Thousands of microbial genomes shed light on interconnected biogeochemical processes in an aquifer system.</title>
        <authorList>
            <person name="Anantharaman K."/>
            <person name="Brown C.T."/>
            <person name="Hug L.A."/>
            <person name="Sharon I."/>
            <person name="Castelle C.J."/>
            <person name="Probst A.J."/>
            <person name="Thomas B.C."/>
            <person name="Singh A."/>
            <person name="Wilkins M.J."/>
            <person name="Karaoz U."/>
            <person name="Brodie E.L."/>
            <person name="Williams K.H."/>
            <person name="Hubbard S.S."/>
            <person name="Banfield J.F."/>
        </authorList>
    </citation>
    <scope>NUCLEOTIDE SEQUENCE [LARGE SCALE GENOMIC DNA]</scope>
</reference>
<dbReference type="PROSITE" id="PS50084">
    <property type="entry name" value="KH_TYPE_1"/>
    <property type="match status" value="1"/>
</dbReference>
<evidence type="ECO:0000256" key="7">
    <source>
        <dbReference type="ARBA" id="ARBA00022842"/>
    </source>
</evidence>
<comment type="catalytic activity">
    <reaction evidence="9">
        <text>RNA(n+1) + phosphate = RNA(n) + a ribonucleoside 5'-diphosphate</text>
        <dbReference type="Rhea" id="RHEA:22096"/>
        <dbReference type="Rhea" id="RHEA-COMP:14527"/>
        <dbReference type="Rhea" id="RHEA-COMP:17342"/>
        <dbReference type="ChEBI" id="CHEBI:43474"/>
        <dbReference type="ChEBI" id="CHEBI:57930"/>
        <dbReference type="ChEBI" id="CHEBI:140395"/>
        <dbReference type="EC" id="2.7.7.8"/>
    </reaction>
</comment>
<dbReference type="SUPFAM" id="SSF55666">
    <property type="entry name" value="Ribonuclease PH domain 2-like"/>
    <property type="match status" value="2"/>
</dbReference>
<dbReference type="Gene3D" id="2.40.50.140">
    <property type="entry name" value="Nucleic acid-binding proteins"/>
    <property type="match status" value="1"/>
</dbReference>
<dbReference type="InterPro" id="IPR004087">
    <property type="entry name" value="KH_dom"/>
</dbReference>
<sequence>MESFKFEKEIAGRKLIIETGKLANQAHGSVTVSYGDTVILATAVISNETREGIDFFPLTVEFEERLYAVGRIKGSRFIKRDTRPGDEAVLNGRMIDRAIRPLFSEDIRNEVQVILTVLSVDGENPSKIVGLIAASAALAISNIPWNGPLAGINVGLKDGEFILNPTVSQLNEGDLELTLAGNAEKFVMIEAEAKEVPEKTVLEAFKFGQKAMKDIIDLINQAVKKVGKEKLTILDIMPQETEEGLQKKKDILKVADEFIAEKVNPYLLNAVKPTKALRKHGMHELMNELHKLLLEKGYEEDLVHYTLENTYNIIDQKVSAAILERESRVDGRKLNQIRPLSFEVGLFKRLHGSGLFQRGETQVLSVVTLGGPGDAQTLDSMEEVGEKRYMHHYTFAPFAVAEVKQMRGLGRREIGHGALAEKALIPVLPTKEDFPYTIRVVSETLGSNGSSSMASTCGSTLALMDAGVPLKSPVVGIAMGLATDGKGKYKIITDLQDLEDGPGGMDFKITGTKNGITAIQMDTKTDGLTFKMIEETLTQGREALNQLLKEMSKVIAEPRAEMSPFAPRITTFTIDPAKIKDVIGPGGKIINKIIAETGVDIDIDDDGLVMVTSNNAEMSAKAVATIKNIVKVPEPGETYTGKVVRIMDFGAFVEILPGKDGMVHISKMAPGRVNKVTDILDEGMVVKVKVDEIDSQGRINLSLLEGGKTYIPGSSSSFDRDDRDRGSRGGFGSPRSSGGGDRKRFFKRRDDR</sequence>
<dbReference type="InterPro" id="IPR012340">
    <property type="entry name" value="NA-bd_OB-fold"/>
</dbReference>
<feature type="domain" description="S1 motif" evidence="11">
    <location>
        <begin position="636"/>
        <end position="704"/>
    </location>
</feature>
<dbReference type="GO" id="GO:0004654">
    <property type="term" value="F:polyribonucleotide nucleotidyltransferase activity"/>
    <property type="evidence" value="ECO:0007669"/>
    <property type="project" value="UniProtKB-UniRule"/>
</dbReference>
<dbReference type="GO" id="GO:0000175">
    <property type="term" value="F:3'-5'-RNA exonuclease activity"/>
    <property type="evidence" value="ECO:0007669"/>
    <property type="project" value="TreeGrafter"/>
</dbReference>
<comment type="similarity">
    <text evidence="2 9">Belongs to the polyribonucleotide nucleotidyltransferase family.</text>
</comment>
<organism evidence="12 13">
    <name type="scientific">Candidatus Buchananbacteria bacterium RBG_13_39_9</name>
    <dbReference type="NCBI Taxonomy" id="1797531"/>
    <lineage>
        <taxon>Bacteria</taxon>
        <taxon>Candidatus Buchananiibacteriota</taxon>
    </lineage>
</organism>
<dbReference type="Gene3D" id="3.30.1370.10">
    <property type="entry name" value="K Homology domain, type 1"/>
    <property type="match status" value="1"/>
</dbReference>
<comment type="function">
    <text evidence="9">Involved in mRNA degradation. Catalyzes the phosphorolysis of single-stranded polyribonucleotides processively in the 3'- to 5'-direction.</text>
</comment>
<evidence type="ECO:0000256" key="2">
    <source>
        <dbReference type="ARBA" id="ARBA00007404"/>
    </source>
</evidence>
<dbReference type="InterPro" id="IPR036456">
    <property type="entry name" value="PNPase_PH_RNA-bd_sf"/>
</dbReference>
<dbReference type="InterPro" id="IPR036612">
    <property type="entry name" value="KH_dom_type_1_sf"/>
</dbReference>
<evidence type="ECO:0000256" key="1">
    <source>
        <dbReference type="ARBA" id="ARBA00004496"/>
    </source>
</evidence>
<dbReference type="SUPFAM" id="SSF54211">
    <property type="entry name" value="Ribosomal protein S5 domain 2-like"/>
    <property type="match status" value="2"/>
</dbReference>
<dbReference type="GO" id="GO:0006396">
    <property type="term" value="P:RNA processing"/>
    <property type="evidence" value="ECO:0007669"/>
    <property type="project" value="InterPro"/>
</dbReference>
<dbReference type="InterPro" id="IPR004088">
    <property type="entry name" value="KH_dom_type_1"/>
</dbReference>
<dbReference type="GO" id="GO:0006402">
    <property type="term" value="P:mRNA catabolic process"/>
    <property type="evidence" value="ECO:0007669"/>
    <property type="project" value="UniProtKB-UniRule"/>
</dbReference>
<keyword evidence="8 9" id="KW-0694">RNA-binding</keyword>
<evidence type="ECO:0000256" key="10">
    <source>
        <dbReference type="SAM" id="MobiDB-lite"/>
    </source>
</evidence>
<feature type="region of interest" description="Disordered" evidence="10">
    <location>
        <begin position="712"/>
        <end position="752"/>
    </location>
</feature>